<proteinExistence type="inferred from homology"/>
<dbReference type="Proteomes" id="UP000564644">
    <property type="component" value="Unassembled WGS sequence"/>
</dbReference>
<gene>
    <name evidence="8" type="ORF">H7C18_32855</name>
</gene>
<comment type="similarity">
    <text evidence="1">Belongs to the glycosyl hydrolase 2 family.</text>
</comment>
<dbReference type="SUPFAM" id="SSF49303">
    <property type="entry name" value="beta-Galactosidase/glucuronidase domain"/>
    <property type="match status" value="1"/>
</dbReference>
<dbReference type="SUPFAM" id="SSF51445">
    <property type="entry name" value="(Trans)glycosidases"/>
    <property type="match status" value="1"/>
</dbReference>
<evidence type="ECO:0000313" key="8">
    <source>
        <dbReference type="EMBL" id="MBB6735712.1"/>
    </source>
</evidence>
<keyword evidence="2 8" id="KW-0378">Hydrolase</keyword>
<feature type="compositionally biased region" description="Basic and acidic residues" evidence="4">
    <location>
        <begin position="43"/>
        <end position="60"/>
    </location>
</feature>
<dbReference type="InterPro" id="IPR008979">
    <property type="entry name" value="Galactose-bd-like_sf"/>
</dbReference>
<dbReference type="InterPro" id="IPR054593">
    <property type="entry name" value="Beta-mannosidase-like_N2"/>
</dbReference>
<evidence type="ECO:0000259" key="6">
    <source>
        <dbReference type="Pfam" id="PF02836"/>
    </source>
</evidence>
<feature type="compositionally biased region" description="Basic and acidic residues" evidence="4">
    <location>
        <begin position="9"/>
        <end position="22"/>
    </location>
</feature>
<dbReference type="Pfam" id="PF02836">
    <property type="entry name" value="Glyco_hydro_2_C"/>
    <property type="match status" value="1"/>
</dbReference>
<evidence type="ECO:0000256" key="1">
    <source>
        <dbReference type="ARBA" id="ARBA00007401"/>
    </source>
</evidence>
<reference evidence="8 9" key="1">
    <citation type="submission" date="2020-08" db="EMBL/GenBank/DDBJ databases">
        <title>Cohnella phylogeny.</title>
        <authorList>
            <person name="Dunlap C."/>
        </authorList>
    </citation>
    <scope>NUCLEOTIDE SEQUENCE [LARGE SCALE GENOMIC DNA]</scope>
    <source>
        <strain evidence="8 9">CBP 2801</strain>
    </source>
</reference>
<dbReference type="SUPFAM" id="SSF49785">
    <property type="entry name" value="Galactose-binding domain-like"/>
    <property type="match status" value="1"/>
</dbReference>
<dbReference type="GO" id="GO:0004553">
    <property type="term" value="F:hydrolase activity, hydrolyzing O-glycosyl compounds"/>
    <property type="evidence" value="ECO:0007669"/>
    <property type="project" value="InterPro"/>
</dbReference>
<dbReference type="PANTHER" id="PTHR42732:SF1">
    <property type="entry name" value="BETA-MANNOSIDASE"/>
    <property type="match status" value="1"/>
</dbReference>
<dbReference type="Pfam" id="PF22666">
    <property type="entry name" value="Glyco_hydro_2_N2"/>
    <property type="match status" value="1"/>
</dbReference>
<dbReference type="Gene3D" id="3.20.20.80">
    <property type="entry name" value="Glycosidases"/>
    <property type="match status" value="1"/>
</dbReference>
<organism evidence="8 9">
    <name type="scientific">Cohnella zeiphila</name>
    <dbReference type="NCBI Taxonomy" id="2761120"/>
    <lineage>
        <taxon>Bacteria</taxon>
        <taxon>Bacillati</taxon>
        <taxon>Bacillota</taxon>
        <taxon>Bacilli</taxon>
        <taxon>Bacillales</taxon>
        <taxon>Paenibacillaceae</taxon>
        <taxon>Cohnella</taxon>
    </lineage>
</organism>
<dbReference type="EMBL" id="JACJVO010000053">
    <property type="protein sequence ID" value="MBB6735712.1"/>
    <property type="molecule type" value="Genomic_DNA"/>
</dbReference>
<sequence>MAGLLVRPEQGRSRQGDGHLSKSDAVNAASGKPGIRPQAGDARIARTEKGGGHSLNEREGKAADPFAEIALREHPIAKEGLVASATPAFGKRLLAPGSAAAVQPEEPDYETQLGRFRQELERLREAYRPYLRQLSPAKEPVRRRLDIREFDFRYRAEADRNFAGVLAGEGEWERVTVPDFRGPTKERGRWTGYYRTRFRWPRPAEGRRVYLVFKGVDYHAAVYVNGRCAGSHEGFFAPFEFDVTEALQQDNALVVEVRNDYPMMGVAGTRLDGDKMYAATGPGWDEPVHGWHHCPPGAGIYNDVYVEERAELFADDVFVRPQPEAGGFEAWIDAVNAADGLIENAELRLDVYADNFEGPGLADIRFPIAYAGPGMNNYRYRIEFPGFRLWEPDRPHLYRLRARLFAPDGRQLDAKDRVFGMRSFRMDEESEPKGGLILNGRPIVLRGANEMGHLQQCVMKGDDAQLIDDILIAKLANLNFYRLTQRPVQEKIYDFLDRLGMLNQCDLPAFGYVRRSRFAEAVRQTAEMERLVRGHPSVVLVSLINEPSRPAKRNKGHRHLFRDELEAFFAAARKAIYIENPDRVVKNADGDYDPPTAEGMSDFHCYTMWYTNHMIPFGRLYEGELPPLKAGWKTGCGEYGSEGLDRLELMRDRYPREWLPASDDEEWMPNAIADSQTYALHGDWYPERNRIRDWIEASQQYQALVTKRMTDALRLRADLVVQSAVHLLIDAWPSGWMKALVGVDRVPKPAYFAYREALEPLRVYLRGDRWTAYSGERIMVEVWLLNDRPDGFRGGKVLVTLRDETADYGSWAAEGEVGGTSSAYIGTAVLELPPVSDRKTLFADANLLDEAGRLVHAERFRVEAFARDRKEAIVPTEAVVGKEAARGAPVQGDAGMREAAARVVYLGESARRAVEALGLAGTPLTPGDRFAERAAVLGTTAAALGRLVPVDRFADWDAIVEPSAEAHRRSVPEDGSGERDAIVVSSAAAFRRCELLVRERVEAGACVIFLQEEDGGEAWAFGGATMRPEPAKGLFFLARNAADSRLRDTAETDFSFFYNRLEDRIDPLAGVGWSADGAELAPLLYTYAKPAHGGEPRPVGKRQLPVVASLPYGRGEALFVGLLLDGRLGCNPALDRLMRALIFSGVEA</sequence>
<dbReference type="InterPro" id="IPR006102">
    <property type="entry name" value="Ig-like_GH2"/>
</dbReference>
<feature type="domain" description="Beta-mannosidase-like galactose-binding" evidence="7">
    <location>
        <begin position="193"/>
        <end position="260"/>
    </location>
</feature>
<evidence type="ECO:0000259" key="5">
    <source>
        <dbReference type="Pfam" id="PF00703"/>
    </source>
</evidence>
<feature type="region of interest" description="Disordered" evidence="4">
    <location>
        <begin position="1"/>
        <end position="60"/>
    </location>
</feature>
<name>A0A7X0VZM9_9BACL</name>
<dbReference type="GO" id="GO:0005975">
    <property type="term" value="P:carbohydrate metabolic process"/>
    <property type="evidence" value="ECO:0007669"/>
    <property type="project" value="InterPro"/>
</dbReference>
<evidence type="ECO:0000256" key="4">
    <source>
        <dbReference type="SAM" id="MobiDB-lite"/>
    </source>
</evidence>
<protein>
    <submittedName>
        <fullName evidence="8">Glycoside hydrolase family 2</fullName>
    </submittedName>
</protein>
<dbReference type="AlphaFoldDB" id="A0A7X0VZM9"/>
<dbReference type="PRINTS" id="PR00132">
    <property type="entry name" value="GLHYDRLASE2"/>
</dbReference>
<dbReference type="InterPro" id="IPR006103">
    <property type="entry name" value="Glyco_hydro_2_cat"/>
</dbReference>
<evidence type="ECO:0000256" key="3">
    <source>
        <dbReference type="ARBA" id="ARBA00023295"/>
    </source>
</evidence>
<feature type="domain" description="Glycoside hydrolase family 2 immunoglobulin-like beta-sandwich" evidence="5">
    <location>
        <begin position="381"/>
        <end position="422"/>
    </location>
</feature>
<evidence type="ECO:0000256" key="2">
    <source>
        <dbReference type="ARBA" id="ARBA00022801"/>
    </source>
</evidence>
<evidence type="ECO:0000259" key="7">
    <source>
        <dbReference type="Pfam" id="PF22666"/>
    </source>
</evidence>
<dbReference type="Gene3D" id="2.60.120.260">
    <property type="entry name" value="Galactose-binding domain-like"/>
    <property type="match status" value="1"/>
</dbReference>
<comment type="caution">
    <text evidence="8">The sequence shown here is derived from an EMBL/GenBank/DDBJ whole genome shotgun (WGS) entry which is preliminary data.</text>
</comment>
<evidence type="ECO:0000313" key="9">
    <source>
        <dbReference type="Proteomes" id="UP000564644"/>
    </source>
</evidence>
<keyword evidence="3" id="KW-0326">Glycosidase</keyword>
<keyword evidence="9" id="KW-1185">Reference proteome</keyword>
<accession>A0A7X0VZM9</accession>
<dbReference type="InterPro" id="IPR017853">
    <property type="entry name" value="GH"/>
</dbReference>
<feature type="domain" description="Glycoside hydrolase family 2 catalytic" evidence="6">
    <location>
        <begin position="434"/>
        <end position="552"/>
    </location>
</feature>
<dbReference type="InterPro" id="IPR036156">
    <property type="entry name" value="Beta-gal/glucu_dom_sf"/>
</dbReference>
<dbReference type="InterPro" id="IPR051913">
    <property type="entry name" value="GH2_Domain-Containing"/>
</dbReference>
<dbReference type="InterPro" id="IPR013783">
    <property type="entry name" value="Ig-like_fold"/>
</dbReference>
<dbReference type="PANTHER" id="PTHR42732">
    <property type="entry name" value="BETA-GALACTOSIDASE"/>
    <property type="match status" value="1"/>
</dbReference>
<dbReference type="InterPro" id="IPR006101">
    <property type="entry name" value="Glyco_hydro_2"/>
</dbReference>
<dbReference type="Gene3D" id="2.60.40.10">
    <property type="entry name" value="Immunoglobulins"/>
    <property type="match status" value="1"/>
</dbReference>
<dbReference type="Pfam" id="PF00703">
    <property type="entry name" value="Glyco_hydro_2"/>
    <property type="match status" value="1"/>
</dbReference>